<keyword evidence="1" id="KW-0132">Cell division</keyword>
<reference evidence="9 10" key="1">
    <citation type="journal article" date="2018" name="Mol. Biol. Evol.">
        <title>Analysis of the draft genome of the red seaweed Gracilariopsis chorda provides insights into genome size evolution in Rhodophyta.</title>
        <authorList>
            <person name="Lee J."/>
            <person name="Yang E.C."/>
            <person name="Graf L."/>
            <person name="Yang J.H."/>
            <person name="Qiu H."/>
            <person name="Zel Zion U."/>
            <person name="Chan C.X."/>
            <person name="Stephens T.G."/>
            <person name="Weber A.P.M."/>
            <person name="Boo G.H."/>
            <person name="Boo S.M."/>
            <person name="Kim K.M."/>
            <person name="Shin Y."/>
            <person name="Jung M."/>
            <person name="Lee S.J."/>
            <person name="Yim H.S."/>
            <person name="Lee J.H."/>
            <person name="Bhattacharya D."/>
            <person name="Yoon H.S."/>
        </authorList>
    </citation>
    <scope>NUCLEOTIDE SEQUENCE [LARGE SCALE GENOMIC DNA]</scope>
    <source>
        <strain evidence="9 10">SKKU-2015</strain>
        <tissue evidence="9">Whole body</tissue>
    </source>
</reference>
<accession>A0A2V3INN4</accession>
<keyword evidence="4" id="KW-0833">Ubl conjugation pathway</keyword>
<evidence type="ECO:0000259" key="8">
    <source>
        <dbReference type="Pfam" id="PF04049"/>
    </source>
</evidence>
<protein>
    <submittedName>
        <fullName evidence="9">Anaphase-promoting complex subunit 8</fullName>
    </submittedName>
</protein>
<dbReference type="AlphaFoldDB" id="A0A2V3INN4"/>
<dbReference type="EMBL" id="NBIV01000114">
    <property type="protein sequence ID" value="PXF43695.1"/>
    <property type="molecule type" value="Genomic_DNA"/>
</dbReference>
<dbReference type="Gene3D" id="1.25.40.10">
    <property type="entry name" value="Tetratricopeptide repeat domain"/>
    <property type="match status" value="2"/>
</dbReference>
<dbReference type="GO" id="GO:0045842">
    <property type="term" value="P:positive regulation of mitotic metaphase/anaphase transition"/>
    <property type="evidence" value="ECO:0007669"/>
    <property type="project" value="TreeGrafter"/>
</dbReference>
<keyword evidence="5 7" id="KW-0802">TPR repeat</keyword>
<evidence type="ECO:0000256" key="6">
    <source>
        <dbReference type="ARBA" id="ARBA00023306"/>
    </source>
</evidence>
<dbReference type="Pfam" id="PF13414">
    <property type="entry name" value="TPR_11"/>
    <property type="match status" value="1"/>
</dbReference>
<feature type="repeat" description="TPR" evidence="7">
    <location>
        <begin position="413"/>
        <end position="446"/>
    </location>
</feature>
<keyword evidence="2" id="KW-0677">Repeat</keyword>
<feature type="domain" description="Cdc23" evidence="8">
    <location>
        <begin position="16"/>
        <end position="250"/>
    </location>
</feature>
<dbReference type="Pfam" id="PF00515">
    <property type="entry name" value="TPR_1"/>
    <property type="match status" value="1"/>
</dbReference>
<dbReference type="SUPFAM" id="SSF48452">
    <property type="entry name" value="TPR-like"/>
    <property type="match status" value="2"/>
</dbReference>
<name>A0A2V3INN4_9FLOR</name>
<evidence type="ECO:0000256" key="1">
    <source>
        <dbReference type="ARBA" id="ARBA00022618"/>
    </source>
</evidence>
<organism evidence="9 10">
    <name type="scientific">Gracilariopsis chorda</name>
    <dbReference type="NCBI Taxonomy" id="448386"/>
    <lineage>
        <taxon>Eukaryota</taxon>
        <taxon>Rhodophyta</taxon>
        <taxon>Florideophyceae</taxon>
        <taxon>Rhodymeniophycidae</taxon>
        <taxon>Gracilariales</taxon>
        <taxon>Gracilariaceae</taxon>
        <taxon>Gracilariopsis</taxon>
    </lineage>
</organism>
<proteinExistence type="predicted"/>
<evidence type="ECO:0000313" key="9">
    <source>
        <dbReference type="EMBL" id="PXF43695.1"/>
    </source>
</evidence>
<dbReference type="Pfam" id="PF13181">
    <property type="entry name" value="TPR_8"/>
    <property type="match status" value="1"/>
</dbReference>
<dbReference type="GO" id="GO:0005680">
    <property type="term" value="C:anaphase-promoting complex"/>
    <property type="evidence" value="ECO:0007669"/>
    <property type="project" value="InterPro"/>
</dbReference>
<evidence type="ECO:0000313" key="10">
    <source>
        <dbReference type="Proteomes" id="UP000247409"/>
    </source>
</evidence>
<dbReference type="InterPro" id="IPR019734">
    <property type="entry name" value="TPR_rpt"/>
</dbReference>
<dbReference type="GO" id="GO:0031145">
    <property type="term" value="P:anaphase-promoting complex-dependent catabolic process"/>
    <property type="evidence" value="ECO:0007669"/>
    <property type="project" value="TreeGrafter"/>
</dbReference>
<gene>
    <name evidence="9" type="ORF">BWQ96_06525</name>
</gene>
<comment type="caution">
    <text evidence="9">The sequence shown here is derived from an EMBL/GenBank/DDBJ whole genome shotgun (WGS) entry which is preliminary data.</text>
</comment>
<evidence type="ECO:0000256" key="3">
    <source>
        <dbReference type="ARBA" id="ARBA00022776"/>
    </source>
</evidence>
<sequence length="554" mass="64508">MELETAELESLRNPDVRNVLLDAIHQLNARGLVQSATWASELLNSLPTDDLSDSVPQIDPSILQHMQNPTYVLAKSFFDSRQYGRAASSLKPLQTPLARFLRMYATYLDGERRKEEERQEQEGWVLPVNSKLDGLRHELKRLANQSKMDAHLWYMYGVVLQRLQIKDEASHALQKSLSMFPYNWGAWLELSRLCETRDAAENLDIDNHWMKTLFTAHFLNETDAADHSHAIYERVLEVLPDSLYVKTQLALALYNMRKFDEAQQLYEEIFATDLKYMEGADIYSNILYVKEDRVQLSMLANRCMKTDKFRLQTCCVIGNYYSLRGQHDQALAYFRRALKLNRNYLSAWTLMGHEYMEMKNTAAAVEAYRRAVDINPKDFRAWYGLGQTYELLTMPLYTLYYYQKAAALRPNDARMWCAVGQTLQELKRWDEAIRCYERAVGCDDQEGLALGKLGYLYNRMAQEAQKDGRQHEKVGFYMDQAAKYYTANLAMRDEEKLGGEETAQALRFLAEHWVLKNDLVKAKEYGIRLLDFPGHDKDFVKTMLRQIHSMEGHE</sequence>
<feature type="repeat" description="TPR" evidence="7">
    <location>
        <begin position="345"/>
        <end position="378"/>
    </location>
</feature>
<keyword evidence="10" id="KW-1185">Reference proteome</keyword>
<dbReference type="InterPro" id="IPR007192">
    <property type="entry name" value="APC8"/>
</dbReference>
<evidence type="ECO:0000256" key="2">
    <source>
        <dbReference type="ARBA" id="ARBA00022737"/>
    </source>
</evidence>
<evidence type="ECO:0000256" key="4">
    <source>
        <dbReference type="ARBA" id="ARBA00022786"/>
    </source>
</evidence>
<dbReference type="STRING" id="448386.A0A2V3INN4"/>
<keyword evidence="3" id="KW-0498">Mitosis</keyword>
<dbReference type="Proteomes" id="UP000247409">
    <property type="component" value="Unassembled WGS sequence"/>
</dbReference>
<dbReference type="GO" id="GO:0016567">
    <property type="term" value="P:protein ubiquitination"/>
    <property type="evidence" value="ECO:0007669"/>
    <property type="project" value="TreeGrafter"/>
</dbReference>
<dbReference type="InterPro" id="IPR011990">
    <property type="entry name" value="TPR-like_helical_dom_sf"/>
</dbReference>
<dbReference type="PANTHER" id="PTHR12558:SF10">
    <property type="entry name" value="CELL DIVISION CYCLE PROTEIN 23 HOMOLOG"/>
    <property type="match status" value="1"/>
</dbReference>
<dbReference type="OrthoDB" id="10262026at2759"/>
<dbReference type="SMART" id="SM00028">
    <property type="entry name" value="TPR"/>
    <property type="match status" value="7"/>
</dbReference>
<keyword evidence="6" id="KW-0131">Cell cycle</keyword>
<evidence type="ECO:0000256" key="7">
    <source>
        <dbReference type="PROSITE-ProRule" id="PRU00339"/>
    </source>
</evidence>
<evidence type="ECO:0000256" key="5">
    <source>
        <dbReference type="ARBA" id="ARBA00022803"/>
    </source>
</evidence>
<dbReference type="Pfam" id="PF04049">
    <property type="entry name" value="ANAPC8"/>
    <property type="match status" value="1"/>
</dbReference>
<dbReference type="PANTHER" id="PTHR12558">
    <property type="entry name" value="CELL DIVISION CYCLE 16,23,27"/>
    <property type="match status" value="1"/>
</dbReference>
<dbReference type="PROSITE" id="PS50005">
    <property type="entry name" value="TPR"/>
    <property type="match status" value="3"/>
</dbReference>
<dbReference type="GO" id="GO:0051301">
    <property type="term" value="P:cell division"/>
    <property type="evidence" value="ECO:0007669"/>
    <property type="project" value="UniProtKB-KW"/>
</dbReference>
<feature type="repeat" description="TPR" evidence="7">
    <location>
        <begin position="311"/>
        <end position="344"/>
    </location>
</feature>